<feature type="non-terminal residue" evidence="1">
    <location>
        <position position="184"/>
    </location>
</feature>
<evidence type="ECO:0000313" key="2">
    <source>
        <dbReference type="Proteomes" id="UP000789920"/>
    </source>
</evidence>
<protein>
    <submittedName>
        <fullName evidence="1">10712_t:CDS:1</fullName>
    </submittedName>
</protein>
<keyword evidence="2" id="KW-1185">Reference proteome</keyword>
<dbReference type="EMBL" id="CAJVQC010027595">
    <property type="protein sequence ID" value="CAG8736928.1"/>
    <property type="molecule type" value="Genomic_DNA"/>
</dbReference>
<comment type="caution">
    <text evidence="1">The sequence shown here is derived from an EMBL/GenBank/DDBJ whole genome shotgun (WGS) entry which is preliminary data.</text>
</comment>
<organism evidence="1 2">
    <name type="scientific">Racocetra persica</name>
    <dbReference type="NCBI Taxonomy" id="160502"/>
    <lineage>
        <taxon>Eukaryota</taxon>
        <taxon>Fungi</taxon>
        <taxon>Fungi incertae sedis</taxon>
        <taxon>Mucoromycota</taxon>
        <taxon>Glomeromycotina</taxon>
        <taxon>Glomeromycetes</taxon>
        <taxon>Diversisporales</taxon>
        <taxon>Gigasporaceae</taxon>
        <taxon>Racocetra</taxon>
    </lineage>
</organism>
<name>A0ACA9Q485_9GLOM</name>
<sequence length="184" mass="20651">MSTILHQRFVNSPLNTLLFKRKFNLAASIPILKQLDIVPVRCHITNSLLNKRNNSYQALNSFNKLPLDGKRRYQTNISNLRKAQRSKNDIIEREKVKEWGDLSAGQKAAKVAKTTTNISVIVIGVGVLGTPIKGHGIPIPNSRLRNPRARLRDVINTDGTPHRIMHFYVEGPLTNGNGLLDMVK</sequence>
<reference evidence="1" key="1">
    <citation type="submission" date="2021-06" db="EMBL/GenBank/DDBJ databases">
        <authorList>
            <person name="Kallberg Y."/>
            <person name="Tangrot J."/>
            <person name="Rosling A."/>
        </authorList>
    </citation>
    <scope>NUCLEOTIDE SEQUENCE</scope>
    <source>
        <strain evidence="1">MA461A</strain>
    </source>
</reference>
<gene>
    <name evidence="1" type="ORF">RPERSI_LOCUS12753</name>
</gene>
<proteinExistence type="predicted"/>
<dbReference type="Proteomes" id="UP000789920">
    <property type="component" value="Unassembled WGS sequence"/>
</dbReference>
<evidence type="ECO:0000313" key="1">
    <source>
        <dbReference type="EMBL" id="CAG8736928.1"/>
    </source>
</evidence>
<accession>A0ACA9Q485</accession>